<keyword evidence="3" id="KW-1185">Reference proteome</keyword>
<reference evidence="2 3" key="1">
    <citation type="journal article" date="2014" name="PLoS ONE">
        <title>Isolation and Characterization of vB_ArS-ArV2 - First Arthrobacter sp. Infecting Bacteriophage with Completely Sequenced Genome.</title>
        <authorList>
            <person name="Simoliunas E."/>
            <person name="Kaliniene L."/>
            <person name="Stasilo M."/>
            <person name="Truncaite L."/>
            <person name="Zajanckauskaite A."/>
            <person name="Staniulis J."/>
            <person name="Nainys J."/>
            <person name="Kaupinis A."/>
            <person name="Valius M."/>
            <person name="Meskys R."/>
        </authorList>
    </citation>
    <scope>NUCLEOTIDE SEQUENCE [LARGE SCALE GENOMIC DNA]</scope>
</reference>
<feature type="region of interest" description="Disordered" evidence="1">
    <location>
        <begin position="120"/>
        <end position="170"/>
    </location>
</feature>
<organism evidence="2 3">
    <name type="scientific">Arthrobacter phage vB_ArS-ArV2</name>
    <dbReference type="NCBI Taxonomy" id="1414742"/>
    <lineage>
        <taxon>Viruses</taxon>
        <taxon>Duplodnaviria</taxon>
        <taxon>Heunggongvirae</taxon>
        <taxon>Uroviricota</taxon>
        <taxon>Caudoviricetes</taxon>
        <taxon>Arvduovirus</taxon>
        <taxon>Arvduovirus ArV2</taxon>
    </lineage>
</organism>
<evidence type="ECO:0000256" key="1">
    <source>
        <dbReference type="SAM" id="MobiDB-lite"/>
    </source>
</evidence>
<evidence type="ECO:0000313" key="3">
    <source>
        <dbReference type="Proteomes" id="UP000018644"/>
    </source>
</evidence>
<dbReference type="GeneID" id="17776907"/>
<gene>
    <name evidence="2" type="ORF">ArV2_gp45</name>
</gene>
<evidence type="ECO:0000313" key="2">
    <source>
        <dbReference type="EMBL" id="AHB31656.1"/>
    </source>
</evidence>
<dbReference type="KEGG" id="vg:17776907"/>
<dbReference type="RefSeq" id="YP_008857916.1">
    <property type="nucleotide sequence ID" value="NC_022972.2"/>
</dbReference>
<protein>
    <submittedName>
        <fullName evidence="2">Uncharacterized protein</fullName>
    </submittedName>
</protein>
<sequence length="170" mass="19469">MSDNTERRTKRRYAHELYPHGEECEVRSLEVEVPYLYARAIGFEVQGTSWFEESGRSAVDRTNQLIDARHIALLADAMHQGLTGQEAWAWAETRMDESGEWIYQRAVQYGVKPELIKPYACGPEPDHHDPDEPIEGSSWSKVHRIQGKESECPDCTEPSRPATKPQENTK</sequence>
<name>V5R8S7_9CAUD</name>
<dbReference type="Proteomes" id="UP000018644">
    <property type="component" value="Segment"/>
</dbReference>
<proteinExistence type="predicted"/>
<dbReference type="EMBL" id="KF692088">
    <property type="protein sequence ID" value="AHB31656.1"/>
    <property type="molecule type" value="Genomic_DNA"/>
</dbReference>
<accession>V5R8S7</accession>